<dbReference type="eggNOG" id="COG0691">
    <property type="taxonomic scope" value="Bacteria"/>
</dbReference>
<proteinExistence type="inferred from homology"/>
<comment type="similarity">
    <text evidence="3">Belongs to the SmpB family.</text>
</comment>
<dbReference type="HOGENOM" id="CLU_108953_0_0_7"/>
<dbReference type="NCBIfam" id="TIGR00086">
    <property type="entry name" value="smpB"/>
    <property type="match status" value="1"/>
</dbReference>
<dbReference type="STRING" id="879212.DespoDRAFT_01621"/>
<protein>
    <recommendedName>
        <fullName evidence="3">SsrA-binding protein</fullName>
    </recommendedName>
    <alternativeName>
        <fullName evidence="3">Small protein B</fullName>
    </alternativeName>
</protein>
<evidence type="ECO:0000256" key="3">
    <source>
        <dbReference type="HAMAP-Rule" id="MF_00023"/>
    </source>
</evidence>
<keyword evidence="1 3" id="KW-0963">Cytoplasm</keyword>
<keyword evidence="5" id="KW-1185">Reference proteome</keyword>
<sequence>MNEKYTKLIATNKKARHNYHIDDEYEAGIVLVGSEVKAIREGRVSFKDSYADIKRGEVFLRQLHISPYEFSYNANHEAMRTRKLLLHSYEIRKLVGKIKEQGYTLVPLKIYFKNDKIKILLGLGKGKKLYDKRESIKQRDVKRDMDRDIKKYS</sequence>
<dbReference type="InterPro" id="IPR000037">
    <property type="entry name" value="SsrA-bd_prot"/>
</dbReference>
<dbReference type="NCBIfam" id="NF003843">
    <property type="entry name" value="PRK05422.1"/>
    <property type="match status" value="1"/>
</dbReference>
<dbReference type="SUPFAM" id="SSF74982">
    <property type="entry name" value="Small protein B (SmpB)"/>
    <property type="match status" value="1"/>
</dbReference>
<organism evidence="4 5">
    <name type="scientific">Desulfobacter postgatei 2ac9</name>
    <dbReference type="NCBI Taxonomy" id="879212"/>
    <lineage>
        <taxon>Bacteria</taxon>
        <taxon>Pseudomonadati</taxon>
        <taxon>Thermodesulfobacteriota</taxon>
        <taxon>Desulfobacteria</taxon>
        <taxon>Desulfobacterales</taxon>
        <taxon>Desulfobacteraceae</taxon>
        <taxon>Desulfobacter</taxon>
    </lineage>
</organism>
<dbReference type="GO" id="GO:0005829">
    <property type="term" value="C:cytosol"/>
    <property type="evidence" value="ECO:0007669"/>
    <property type="project" value="TreeGrafter"/>
</dbReference>
<evidence type="ECO:0000256" key="2">
    <source>
        <dbReference type="ARBA" id="ARBA00022884"/>
    </source>
</evidence>
<dbReference type="RefSeq" id="WP_004072733.1">
    <property type="nucleotide sequence ID" value="NZ_CM001488.1"/>
</dbReference>
<evidence type="ECO:0000313" key="5">
    <source>
        <dbReference type="Proteomes" id="UP000005778"/>
    </source>
</evidence>
<evidence type="ECO:0000256" key="1">
    <source>
        <dbReference type="ARBA" id="ARBA00022490"/>
    </source>
</evidence>
<dbReference type="PROSITE" id="PS01317">
    <property type="entry name" value="SSRP"/>
    <property type="match status" value="1"/>
</dbReference>
<dbReference type="InterPro" id="IPR023620">
    <property type="entry name" value="SmpB"/>
</dbReference>
<dbReference type="Pfam" id="PF01668">
    <property type="entry name" value="SmpB"/>
    <property type="match status" value="1"/>
</dbReference>
<dbReference type="GO" id="GO:0003723">
    <property type="term" value="F:RNA binding"/>
    <property type="evidence" value="ECO:0007669"/>
    <property type="project" value="UniProtKB-UniRule"/>
</dbReference>
<comment type="subcellular location">
    <subcellularLocation>
        <location evidence="3">Cytoplasm</location>
    </subcellularLocation>
    <text evidence="3">The tmRNA-SmpB complex associates with stalled 70S ribosomes.</text>
</comment>
<dbReference type="Gene3D" id="2.40.280.10">
    <property type="match status" value="1"/>
</dbReference>
<reference evidence="4 5" key="1">
    <citation type="submission" date="2011-09" db="EMBL/GenBank/DDBJ databases">
        <authorList>
            <consortium name="US DOE Joint Genome Institute (JGI-PGF)"/>
            <person name="Lucas S."/>
            <person name="Han J."/>
            <person name="Lapidus A."/>
            <person name="Cheng J.-F."/>
            <person name="Goodwin L."/>
            <person name="Pitluck S."/>
            <person name="Peters L."/>
            <person name="Land M.L."/>
            <person name="Hauser L."/>
            <person name="Orellana R."/>
            <person name="Lovley D."/>
            <person name="Woyke T.J."/>
        </authorList>
    </citation>
    <scope>NUCLEOTIDE SEQUENCE [LARGE SCALE GENOMIC DNA]</scope>
    <source>
        <strain evidence="4 5">2ac9</strain>
    </source>
</reference>
<accession>I5B235</accession>
<evidence type="ECO:0000313" key="4">
    <source>
        <dbReference type="EMBL" id="EIM63548.1"/>
    </source>
</evidence>
<reference evidence="4 5" key="2">
    <citation type="submission" date="2012-02" db="EMBL/GenBank/DDBJ databases">
        <title>Improved High-Quality Draft sequence of Desulfobacter postgatei 2ac9.</title>
        <authorList>
            <consortium name="US DOE Joint Genome Institute"/>
            <person name="Lucas S."/>
            <person name="Han J."/>
            <person name="Lapidus A."/>
            <person name="Cheng J.-F."/>
            <person name="Goodwin L."/>
            <person name="Pitluck S."/>
            <person name="Peters L."/>
            <person name="Ovchinnikova G."/>
            <person name="Held B."/>
            <person name="Detter J.C."/>
            <person name="Han C."/>
            <person name="Tapia R."/>
            <person name="Land M."/>
            <person name="Hauser L."/>
            <person name="Kyrpides N."/>
            <person name="Ivanova N."/>
            <person name="Pagani I."/>
            <person name="Orellana R."/>
            <person name="Lovley D."/>
            <person name="Woyke T."/>
        </authorList>
    </citation>
    <scope>NUCLEOTIDE SEQUENCE [LARGE SCALE GENOMIC DNA]</scope>
    <source>
        <strain evidence="4 5">2ac9</strain>
    </source>
</reference>
<dbReference type="PANTHER" id="PTHR30308:SF2">
    <property type="entry name" value="SSRA-BINDING PROTEIN"/>
    <property type="match status" value="1"/>
</dbReference>
<dbReference type="GO" id="GO:0070929">
    <property type="term" value="P:trans-translation"/>
    <property type="evidence" value="ECO:0007669"/>
    <property type="project" value="UniProtKB-UniRule"/>
</dbReference>
<dbReference type="Proteomes" id="UP000005778">
    <property type="component" value="Chromosome"/>
</dbReference>
<dbReference type="OrthoDB" id="9805462at2"/>
<dbReference type="HAMAP" id="MF_00023">
    <property type="entry name" value="SmpB"/>
    <property type="match status" value="1"/>
</dbReference>
<dbReference type="CDD" id="cd09294">
    <property type="entry name" value="SmpB"/>
    <property type="match status" value="1"/>
</dbReference>
<gene>
    <name evidence="3" type="primary">smpB</name>
    <name evidence="4" type="ORF">DespoDRAFT_01621</name>
</gene>
<comment type="function">
    <text evidence="3">Required for rescue of stalled ribosomes mediated by trans-translation. Binds to transfer-messenger RNA (tmRNA), required for stable association of tmRNA with ribosomes. tmRNA and SmpB together mimic tRNA shape, replacing the anticodon stem-loop with SmpB. tmRNA is encoded by the ssrA gene; the 2 termini fold to resemble tRNA(Ala) and it encodes a 'tag peptide', a short internal open reading frame. During trans-translation Ala-aminoacylated tmRNA acts like a tRNA, entering the A-site of stalled ribosomes, displacing the stalled mRNA. The ribosome then switches to translate the ORF on the tmRNA; the nascent peptide is terminated with the 'tag peptide' encoded by the tmRNA and targeted for degradation. The ribosome is freed to recommence translation, which seems to be the essential function of trans-translation.</text>
</comment>
<dbReference type="GO" id="GO:0070930">
    <property type="term" value="P:trans-translation-dependent protein tagging"/>
    <property type="evidence" value="ECO:0007669"/>
    <property type="project" value="TreeGrafter"/>
</dbReference>
<name>I5B235_9BACT</name>
<dbReference type="InterPro" id="IPR020081">
    <property type="entry name" value="SsrA-bd_prot_CS"/>
</dbReference>
<keyword evidence="2 3" id="KW-0694">RNA-binding</keyword>
<dbReference type="AlphaFoldDB" id="I5B235"/>
<dbReference type="PANTHER" id="PTHR30308">
    <property type="entry name" value="TMRNA-BINDING COMPONENT OF TRANS-TRANSLATION TAGGING COMPLEX"/>
    <property type="match status" value="1"/>
</dbReference>
<dbReference type="EMBL" id="CM001488">
    <property type="protein sequence ID" value="EIM63548.1"/>
    <property type="molecule type" value="Genomic_DNA"/>
</dbReference>